<dbReference type="GO" id="GO:0008146">
    <property type="term" value="F:sulfotransferase activity"/>
    <property type="evidence" value="ECO:0007669"/>
    <property type="project" value="InterPro"/>
</dbReference>
<evidence type="ECO:0000259" key="3">
    <source>
        <dbReference type="Pfam" id="PF00685"/>
    </source>
</evidence>
<organism evidence="4 5">
    <name type="scientific">Moorena producens PAL-8-15-08-1</name>
    <dbReference type="NCBI Taxonomy" id="1458985"/>
    <lineage>
        <taxon>Bacteria</taxon>
        <taxon>Bacillati</taxon>
        <taxon>Cyanobacteriota</taxon>
        <taxon>Cyanophyceae</taxon>
        <taxon>Coleofasciculales</taxon>
        <taxon>Coleofasciculaceae</taxon>
        <taxon>Moorena</taxon>
    </lineage>
</organism>
<gene>
    <name evidence="4" type="ORF">BJP34_34955</name>
</gene>
<dbReference type="InterPro" id="IPR027417">
    <property type="entry name" value="P-loop_NTPase"/>
</dbReference>
<dbReference type="AlphaFoldDB" id="A0A1D8U207"/>
<name>A0A1D8U207_9CYAN</name>
<evidence type="ECO:0000256" key="2">
    <source>
        <dbReference type="ARBA" id="ARBA00022679"/>
    </source>
</evidence>
<reference evidence="5" key="1">
    <citation type="submission" date="2016-10" db="EMBL/GenBank/DDBJ databases">
        <title>Comparative genomics uncovers the prolific and rare metabolic potential of the cyanobacterial genus Moorea.</title>
        <authorList>
            <person name="Leao T."/>
            <person name="Castelao G."/>
            <person name="Korobeynikov A."/>
            <person name="Monroe E.A."/>
            <person name="Podell S."/>
            <person name="Glukhov E."/>
            <person name="Allen E."/>
            <person name="Gerwick W.H."/>
            <person name="Gerwick L."/>
        </authorList>
    </citation>
    <scope>NUCLEOTIDE SEQUENCE [LARGE SCALE GENOMIC DNA]</scope>
    <source>
        <strain evidence="5">PAL-8-15-08-1</strain>
    </source>
</reference>
<comment type="similarity">
    <text evidence="1">Belongs to the sulfotransferase 1 family.</text>
</comment>
<sequence length="282" mass="33154">MIIYIASYPRSGNSLTQQTIQTFFERPMTVVYGGSRKPETYASGAVNFIKNWRWPKDKTISKSLWGKLHAQVNKNNLENWIALYDLNVPPYTKDCRYLLPGCLSVLTPKNRQKLAAEESPFFIKTHELPYQEYFEGEYVILAVRHPGSVLWSYFNFIKDFWQDVKTLDEVIRGEVTFGSWSEWYQSWNQAIPSLNDRLLRLRFEDVLADRPRACQQIKALISLDYNPSKQELSFEELHKKDPQHIRSGKANGWQKYYTDNQLSLLWELHSATMQQFGYEMPT</sequence>
<keyword evidence="2" id="KW-0808">Transferase</keyword>
<dbReference type="Proteomes" id="UP000177870">
    <property type="component" value="Chromosome"/>
</dbReference>
<accession>A0A1D8U207</accession>
<dbReference type="RefSeq" id="WP_070396303.1">
    <property type="nucleotide sequence ID" value="NZ_CP017599.1"/>
</dbReference>
<dbReference type="PANTHER" id="PTHR11783">
    <property type="entry name" value="SULFOTRANSFERASE SULT"/>
    <property type="match status" value="1"/>
</dbReference>
<evidence type="ECO:0000313" key="4">
    <source>
        <dbReference type="EMBL" id="AOX03937.1"/>
    </source>
</evidence>
<dbReference type="Pfam" id="PF00685">
    <property type="entry name" value="Sulfotransfer_1"/>
    <property type="match status" value="1"/>
</dbReference>
<dbReference type="InterPro" id="IPR000863">
    <property type="entry name" value="Sulfotransferase_dom"/>
</dbReference>
<evidence type="ECO:0000313" key="5">
    <source>
        <dbReference type="Proteomes" id="UP000177870"/>
    </source>
</evidence>
<proteinExistence type="inferred from homology"/>
<dbReference type="STRING" id="1458985.BJP34_34955"/>
<dbReference type="Gene3D" id="3.40.50.300">
    <property type="entry name" value="P-loop containing nucleotide triphosphate hydrolases"/>
    <property type="match status" value="1"/>
</dbReference>
<protein>
    <recommendedName>
        <fullName evidence="3">Sulfotransferase domain-containing protein</fullName>
    </recommendedName>
</protein>
<dbReference type="EMBL" id="CP017599">
    <property type="protein sequence ID" value="AOX03937.1"/>
    <property type="molecule type" value="Genomic_DNA"/>
</dbReference>
<evidence type="ECO:0000256" key="1">
    <source>
        <dbReference type="ARBA" id="ARBA00005771"/>
    </source>
</evidence>
<dbReference type="OrthoDB" id="8446141at2"/>
<feature type="domain" description="Sulfotransferase" evidence="3">
    <location>
        <begin position="4"/>
        <end position="276"/>
    </location>
</feature>
<dbReference type="KEGG" id="mpro:BJP34_34955"/>
<dbReference type="SUPFAM" id="SSF52540">
    <property type="entry name" value="P-loop containing nucleoside triphosphate hydrolases"/>
    <property type="match status" value="1"/>
</dbReference>